<organism evidence="1 2">
    <name type="scientific">Candidatus Francisella endociliophora</name>
    <dbReference type="NCBI Taxonomy" id="653937"/>
    <lineage>
        <taxon>Bacteria</taxon>
        <taxon>Pseudomonadati</taxon>
        <taxon>Pseudomonadota</taxon>
        <taxon>Gammaproteobacteria</taxon>
        <taxon>Thiotrichales</taxon>
        <taxon>Francisellaceae</taxon>
        <taxon>Francisella</taxon>
    </lineage>
</organism>
<accession>A0A097EM59</accession>
<evidence type="ECO:0000313" key="2">
    <source>
        <dbReference type="Proteomes" id="UP000029672"/>
    </source>
</evidence>
<evidence type="ECO:0008006" key="3">
    <source>
        <dbReference type="Google" id="ProtNLM"/>
    </source>
</evidence>
<dbReference type="EMBL" id="CP009574">
    <property type="protein sequence ID" value="AIT08657.1"/>
    <property type="molecule type" value="Genomic_DNA"/>
</dbReference>
<dbReference type="AlphaFoldDB" id="A0A097EM59"/>
<reference evidence="1 2" key="1">
    <citation type="submission" date="2014-10" db="EMBL/GenBank/DDBJ databases">
        <title>Whole genome sequence of Francisella endociliophora strain FSC1006, isolated from a laboratory culture of the marine ciliate Euplotes raikovi.</title>
        <authorList>
            <person name="Granberg M."/>
            <person name="Backman S."/>
            <person name="Lundmark E."/>
            <person name="Nilsson E."/>
            <person name="Karlsson E."/>
            <person name="Thelaus J."/>
            <person name="Ohrman C."/>
            <person name="Larkeryd A."/>
            <person name="Stenberg P."/>
        </authorList>
    </citation>
    <scope>NUCLEOTIDE SEQUENCE [LARGE SCALE GENOMIC DNA]</scope>
    <source>
        <strain evidence="1 2">FSC1006</strain>
    </source>
</reference>
<proteinExistence type="predicted"/>
<gene>
    <name evidence="1" type="ORF">LO80_00810</name>
</gene>
<dbReference type="KEGG" id="frf:LO80_00810"/>
<dbReference type="OrthoDB" id="5604740at2"/>
<dbReference type="Pfam" id="PF12092">
    <property type="entry name" value="DUF3568"/>
    <property type="match status" value="1"/>
</dbReference>
<protein>
    <recommendedName>
        <fullName evidence="3">Lipoprotein</fullName>
    </recommendedName>
</protein>
<name>A0A097EM59_9GAMM</name>
<dbReference type="InterPro" id="IPR021952">
    <property type="entry name" value="Flpp3-like"/>
</dbReference>
<evidence type="ECO:0000313" key="1">
    <source>
        <dbReference type="EMBL" id="AIT08657.1"/>
    </source>
</evidence>
<dbReference type="Proteomes" id="UP000029672">
    <property type="component" value="Chromosome"/>
</dbReference>
<sequence length="129" mass="14868">MFNFLRRVGVLLLLLGVLNSCILFVPYAIDQEATYSENFNYPAKSVAQAVLDQFRHNQNITLTEKTLTNEKSRINGKVDSRRYKGTFEITISEITPTSSTLEIKYDIFGDKVRSQELLQDVEDDLHQNY</sequence>
<dbReference type="HOGENOM" id="CLU_1882737_0_0_6"/>
<dbReference type="RefSeq" id="WP_040007667.1">
    <property type="nucleotide sequence ID" value="NZ_CP009574.1"/>
</dbReference>
<keyword evidence="2" id="KW-1185">Reference proteome</keyword>